<dbReference type="AlphaFoldDB" id="A0A1J1ID86"/>
<evidence type="ECO:0000313" key="1">
    <source>
        <dbReference type="EMBL" id="CRK98184.1"/>
    </source>
</evidence>
<gene>
    <name evidence="1" type="ORF">CLUMA_CG011549</name>
</gene>
<dbReference type="Proteomes" id="UP000183832">
    <property type="component" value="Unassembled WGS sequence"/>
</dbReference>
<evidence type="ECO:0000313" key="2">
    <source>
        <dbReference type="Proteomes" id="UP000183832"/>
    </source>
</evidence>
<accession>A0A1J1ID86</accession>
<sequence length="87" mass="10123">MEYVMINGYNMIFRDYRKVKLSEMSHVICSKSMEHVEPSVDADDNNQLIVLFTDIITIFYQQPQTGKWKFGTLSREAREGRQSATIA</sequence>
<dbReference type="EMBL" id="CVRI01000047">
    <property type="protein sequence ID" value="CRK98184.1"/>
    <property type="molecule type" value="Genomic_DNA"/>
</dbReference>
<proteinExistence type="predicted"/>
<keyword evidence="2" id="KW-1185">Reference proteome</keyword>
<organism evidence="1 2">
    <name type="scientific">Clunio marinus</name>
    <dbReference type="NCBI Taxonomy" id="568069"/>
    <lineage>
        <taxon>Eukaryota</taxon>
        <taxon>Metazoa</taxon>
        <taxon>Ecdysozoa</taxon>
        <taxon>Arthropoda</taxon>
        <taxon>Hexapoda</taxon>
        <taxon>Insecta</taxon>
        <taxon>Pterygota</taxon>
        <taxon>Neoptera</taxon>
        <taxon>Endopterygota</taxon>
        <taxon>Diptera</taxon>
        <taxon>Nematocera</taxon>
        <taxon>Chironomoidea</taxon>
        <taxon>Chironomidae</taxon>
        <taxon>Clunio</taxon>
    </lineage>
</organism>
<protein>
    <submittedName>
        <fullName evidence="1">CLUMA_CG011549, isoform A</fullName>
    </submittedName>
</protein>
<name>A0A1J1ID86_9DIPT</name>
<reference evidence="1 2" key="1">
    <citation type="submission" date="2015-04" db="EMBL/GenBank/DDBJ databases">
        <authorList>
            <person name="Syromyatnikov M.Y."/>
            <person name="Popov V.N."/>
        </authorList>
    </citation>
    <scope>NUCLEOTIDE SEQUENCE [LARGE SCALE GENOMIC DNA]</scope>
</reference>